<dbReference type="SUPFAM" id="SSF46785">
    <property type="entry name" value="Winged helix' DNA-binding domain"/>
    <property type="match status" value="1"/>
</dbReference>
<accession>A0A101HIZ5</accession>
<name>A0A101HIZ5_9BACT</name>
<comment type="caution">
    <text evidence="6">The sequence shown here is derived from an EMBL/GenBank/DDBJ whole genome shotgun (WGS) entry which is preliminary data.</text>
</comment>
<reference evidence="7" key="1">
    <citation type="journal article" date="2015" name="MBio">
        <title>Genome-Resolved Metagenomic Analysis Reveals Roles for Candidate Phyla and Other Microbial Community Members in Biogeochemical Transformations in Oil Reservoirs.</title>
        <authorList>
            <person name="Hu P."/>
            <person name="Tom L."/>
            <person name="Singh A."/>
            <person name="Thomas B.C."/>
            <person name="Baker B.J."/>
            <person name="Piceno Y.M."/>
            <person name="Andersen G.L."/>
            <person name="Banfield J.F."/>
        </authorList>
    </citation>
    <scope>NUCLEOTIDE SEQUENCE [LARGE SCALE GENOMIC DNA]</scope>
</reference>
<dbReference type="PATRIC" id="fig|1641389.3.peg.317"/>
<evidence type="ECO:0000256" key="1">
    <source>
        <dbReference type="ARBA" id="ARBA00022491"/>
    </source>
</evidence>
<protein>
    <submittedName>
        <fullName evidence="6">Heat shock gene transcriptional regulator</fullName>
    </submittedName>
</protein>
<keyword evidence="4" id="KW-0804">Transcription</keyword>
<dbReference type="PANTHER" id="PTHR34824">
    <property type="entry name" value="HEAT-INDUCIBLE TRANSCRIPTION REPRESSOR HRCA"/>
    <property type="match status" value="1"/>
</dbReference>
<evidence type="ECO:0000313" key="6">
    <source>
        <dbReference type="EMBL" id="KUK77564.1"/>
    </source>
</evidence>
<organism evidence="6 7">
    <name type="scientific">candidate division WS6 bacterium 34_10</name>
    <dbReference type="NCBI Taxonomy" id="1641389"/>
    <lineage>
        <taxon>Bacteria</taxon>
        <taxon>Candidatus Dojkabacteria</taxon>
    </lineage>
</organism>
<keyword evidence="1" id="KW-0678">Repressor</keyword>
<dbReference type="GO" id="GO:0003677">
    <property type="term" value="F:DNA binding"/>
    <property type="evidence" value="ECO:0007669"/>
    <property type="project" value="InterPro"/>
</dbReference>
<dbReference type="AlphaFoldDB" id="A0A101HIZ5"/>
<evidence type="ECO:0000256" key="4">
    <source>
        <dbReference type="ARBA" id="ARBA00023163"/>
    </source>
</evidence>
<dbReference type="EMBL" id="LGGO01000022">
    <property type="protein sequence ID" value="KUK77564.1"/>
    <property type="molecule type" value="Genomic_DNA"/>
</dbReference>
<dbReference type="SUPFAM" id="SSF55781">
    <property type="entry name" value="GAF domain-like"/>
    <property type="match status" value="1"/>
</dbReference>
<dbReference type="InterPro" id="IPR029016">
    <property type="entry name" value="GAF-like_dom_sf"/>
</dbReference>
<dbReference type="InterPro" id="IPR036388">
    <property type="entry name" value="WH-like_DNA-bd_sf"/>
</dbReference>
<dbReference type="GO" id="GO:0045892">
    <property type="term" value="P:negative regulation of DNA-templated transcription"/>
    <property type="evidence" value="ECO:0007669"/>
    <property type="project" value="TreeGrafter"/>
</dbReference>
<keyword evidence="2" id="KW-0805">Transcription regulation</keyword>
<evidence type="ECO:0000256" key="3">
    <source>
        <dbReference type="ARBA" id="ARBA00023016"/>
    </source>
</evidence>
<sequence>MDITERQREVLMAIIKEFMESADEVGSVTLLEKYDFGVSSATIRNEMVSLMEEGFLEKKHVSSGRFPTDQAIRMYVKEQLEDSQTNPMLSIEIKQEIYRERFNRDSVTNSVLKLLSENTNSVAFVVLDGILRYWGLSNILRYDELNNEQTLRSLINIIEDPSFLIKLCQKYGGAKVSLLIGEESGIRNLEECSIAFIKTPFWESKESYVGVLGSKRMDYSRVVIALKEVRNALQASMQGWS</sequence>
<evidence type="ECO:0000256" key="2">
    <source>
        <dbReference type="ARBA" id="ARBA00023015"/>
    </source>
</evidence>
<evidence type="ECO:0000259" key="5">
    <source>
        <dbReference type="Pfam" id="PF01628"/>
    </source>
</evidence>
<dbReference type="Pfam" id="PF01628">
    <property type="entry name" value="HrcA"/>
    <property type="match status" value="1"/>
</dbReference>
<gene>
    <name evidence="6" type="ORF">XD93_0246</name>
</gene>
<dbReference type="InterPro" id="IPR021153">
    <property type="entry name" value="HrcA_C"/>
</dbReference>
<dbReference type="Gene3D" id="1.10.10.10">
    <property type="entry name" value="Winged helix-like DNA-binding domain superfamily/Winged helix DNA-binding domain"/>
    <property type="match status" value="1"/>
</dbReference>
<proteinExistence type="predicted"/>
<evidence type="ECO:0000313" key="7">
    <source>
        <dbReference type="Proteomes" id="UP000053904"/>
    </source>
</evidence>
<dbReference type="InterPro" id="IPR002571">
    <property type="entry name" value="HrcA"/>
</dbReference>
<feature type="domain" description="Heat-inducible transcription repressor HrcA C-terminal" evidence="5">
    <location>
        <begin position="50"/>
        <end position="223"/>
    </location>
</feature>
<keyword evidence="3 6" id="KW-0346">Stress response</keyword>
<dbReference type="Proteomes" id="UP000053904">
    <property type="component" value="Unassembled WGS sequence"/>
</dbReference>
<dbReference type="PANTHER" id="PTHR34824:SF1">
    <property type="entry name" value="HEAT-INDUCIBLE TRANSCRIPTION REPRESSOR HRCA"/>
    <property type="match status" value="1"/>
</dbReference>
<dbReference type="Gene3D" id="3.30.450.40">
    <property type="match status" value="1"/>
</dbReference>
<dbReference type="InterPro" id="IPR036390">
    <property type="entry name" value="WH_DNA-bd_sf"/>
</dbReference>